<feature type="transmembrane region" description="Helical" evidence="6">
    <location>
        <begin position="129"/>
        <end position="148"/>
    </location>
</feature>
<feature type="transmembrane region" description="Helical" evidence="6">
    <location>
        <begin position="405"/>
        <end position="426"/>
    </location>
</feature>
<keyword evidence="2" id="KW-1003">Cell membrane</keyword>
<accession>A0A7H0H6A9</accession>
<feature type="transmembrane region" description="Helical" evidence="6">
    <location>
        <begin position="96"/>
        <end position="123"/>
    </location>
</feature>
<evidence type="ECO:0000256" key="3">
    <source>
        <dbReference type="ARBA" id="ARBA00022692"/>
    </source>
</evidence>
<evidence type="ECO:0000256" key="5">
    <source>
        <dbReference type="ARBA" id="ARBA00023136"/>
    </source>
</evidence>
<feature type="transmembrane region" description="Helical" evidence="6">
    <location>
        <begin position="315"/>
        <end position="336"/>
    </location>
</feature>
<dbReference type="Proteomes" id="UP000516117">
    <property type="component" value="Chromosome"/>
</dbReference>
<dbReference type="EMBL" id="CP060789">
    <property type="protein sequence ID" value="QNP56075.1"/>
    <property type="molecule type" value="Genomic_DNA"/>
</dbReference>
<comment type="subcellular location">
    <subcellularLocation>
        <location evidence="1">Cell membrane</location>
        <topology evidence="1">Multi-pass membrane protein</topology>
    </subcellularLocation>
</comment>
<evidence type="ECO:0000256" key="6">
    <source>
        <dbReference type="SAM" id="Phobius"/>
    </source>
</evidence>
<keyword evidence="8" id="KW-1185">Reference proteome</keyword>
<feature type="transmembrane region" description="Helical" evidence="6">
    <location>
        <begin position="378"/>
        <end position="399"/>
    </location>
</feature>
<feature type="transmembrane region" description="Helical" evidence="6">
    <location>
        <begin position="49"/>
        <end position="76"/>
    </location>
</feature>
<evidence type="ECO:0000256" key="4">
    <source>
        <dbReference type="ARBA" id="ARBA00022989"/>
    </source>
</evidence>
<evidence type="ECO:0000256" key="1">
    <source>
        <dbReference type="ARBA" id="ARBA00004651"/>
    </source>
</evidence>
<name>A0A7H0H6A9_9ACTN</name>
<dbReference type="AlphaFoldDB" id="A0A7H0H6A9"/>
<dbReference type="InterPro" id="IPR050833">
    <property type="entry name" value="Poly_Biosynth_Transport"/>
</dbReference>
<feature type="transmembrane region" description="Helical" evidence="6">
    <location>
        <begin position="438"/>
        <end position="459"/>
    </location>
</feature>
<sequence>MSSVAGSQLERIARGGTAALAGAGVAAVANFAVVVVITQAFSKDDAGALFSASSLFLIVLAVAGLGIETGLGRFVLRHVAEGRWDWARACLSNTALVTVTVSAVAAVGLWVAAAPIAVAIGISGDEGPGLIRVFSVAVVAAAVGHWALGASRAFANIAQTVLIDKLARSLMQLGLVAACAAAATGLIPLAVAWVAPAVLLAPVAVIGLLRVTRRTFPADAPRGRAPGAVREFWLFTAPRSIAQVAQLIVQRLDIILIAAMLTPAAAAVYTAATRFVPLGQLGQQAIAQVVQPRFTHLLATEQRAALGEVFRTTTAWNIAVAWPIYLVVASMAGVYLQLFGSGFAADGVAVVLVMAVGMLVGIAAGPIDTILLMAGRSWLSLGNALAALVIDLVGCLVLIPPLGILGAAVAWCAAIVTKSVLAYVQVGLHVGLSPISRASVIVAVSAVVAFAVPGAILTLTGHANVFTLIGLLVLGGCVYAAALWRNRSVLRLRALRALLPGRRRNA</sequence>
<feature type="transmembrane region" description="Helical" evidence="6">
    <location>
        <begin position="169"/>
        <end position="187"/>
    </location>
</feature>
<reference evidence="7 8" key="1">
    <citation type="submission" date="2020-08" db="EMBL/GenBank/DDBJ databases">
        <title>Genome sequence of Tessaracoccus defluvii JCM 17540T.</title>
        <authorList>
            <person name="Hyun D.-W."/>
            <person name="Bae J.-W."/>
        </authorList>
    </citation>
    <scope>NUCLEOTIDE SEQUENCE [LARGE SCALE GENOMIC DNA]</scope>
    <source>
        <strain evidence="7 8">JCM 17540</strain>
    </source>
</reference>
<keyword evidence="4 6" id="KW-1133">Transmembrane helix</keyword>
<feature type="transmembrane region" description="Helical" evidence="6">
    <location>
        <begin position="254"/>
        <end position="272"/>
    </location>
</feature>
<dbReference type="PANTHER" id="PTHR30250">
    <property type="entry name" value="PST FAMILY PREDICTED COLANIC ACID TRANSPORTER"/>
    <property type="match status" value="1"/>
</dbReference>
<evidence type="ECO:0000256" key="2">
    <source>
        <dbReference type="ARBA" id="ARBA00022475"/>
    </source>
</evidence>
<feature type="transmembrane region" description="Helical" evidence="6">
    <location>
        <begin position="348"/>
        <end position="371"/>
    </location>
</feature>
<dbReference type="KEGG" id="tdf:H9L22_00630"/>
<dbReference type="GO" id="GO:0005886">
    <property type="term" value="C:plasma membrane"/>
    <property type="evidence" value="ECO:0007669"/>
    <property type="project" value="UniProtKB-SubCell"/>
</dbReference>
<gene>
    <name evidence="7" type="ORF">H9L22_00630</name>
</gene>
<feature type="transmembrane region" description="Helical" evidence="6">
    <location>
        <begin position="12"/>
        <end position="37"/>
    </location>
</feature>
<evidence type="ECO:0000313" key="7">
    <source>
        <dbReference type="EMBL" id="QNP56075.1"/>
    </source>
</evidence>
<organism evidence="7 8">
    <name type="scientific">Tessaracoccus defluvii</name>
    <dbReference type="NCBI Taxonomy" id="1285901"/>
    <lineage>
        <taxon>Bacteria</taxon>
        <taxon>Bacillati</taxon>
        <taxon>Actinomycetota</taxon>
        <taxon>Actinomycetes</taxon>
        <taxon>Propionibacteriales</taxon>
        <taxon>Propionibacteriaceae</taxon>
        <taxon>Tessaracoccus</taxon>
    </lineage>
</organism>
<evidence type="ECO:0000313" key="8">
    <source>
        <dbReference type="Proteomes" id="UP000516117"/>
    </source>
</evidence>
<keyword evidence="3 6" id="KW-0812">Transmembrane</keyword>
<proteinExistence type="predicted"/>
<dbReference type="RefSeq" id="WP_187721194.1">
    <property type="nucleotide sequence ID" value="NZ_BAABBL010000016.1"/>
</dbReference>
<protein>
    <submittedName>
        <fullName evidence="7">Polysaccharide biosynthesis protein</fullName>
    </submittedName>
</protein>
<keyword evidence="5 6" id="KW-0472">Membrane</keyword>
<dbReference type="PANTHER" id="PTHR30250:SF11">
    <property type="entry name" value="O-ANTIGEN TRANSPORTER-RELATED"/>
    <property type="match status" value="1"/>
</dbReference>
<feature type="transmembrane region" description="Helical" evidence="6">
    <location>
        <begin position="465"/>
        <end position="484"/>
    </location>
</feature>